<sequence length="177" mass="19995">MPTIDDKTRQELARHREQKAIERSNAGKVLRRATKQLKALGFSRKSTFFAREKGHVIQFLHVHKFSFGPCFRVHACLRVLNEAQPHPILSGISSDDDAHYRMSIEYCNDEASMGKCAEEMLSYVKQVAEPWFQAQTHDVLLSSGSCLYPHQRQALSAALRGELDASRIALSRSLLGI</sequence>
<protein>
    <submittedName>
        <fullName evidence="1">Uncharacterized protein</fullName>
    </submittedName>
</protein>
<accession>A0ABV8STR8</accession>
<reference evidence="2" key="1">
    <citation type="journal article" date="2019" name="Int. J. Syst. Evol. Microbiol.">
        <title>The Global Catalogue of Microorganisms (GCM) 10K type strain sequencing project: providing services to taxonomists for standard genome sequencing and annotation.</title>
        <authorList>
            <consortium name="The Broad Institute Genomics Platform"/>
            <consortium name="The Broad Institute Genome Sequencing Center for Infectious Disease"/>
            <person name="Wu L."/>
            <person name="Ma J."/>
        </authorList>
    </citation>
    <scope>NUCLEOTIDE SEQUENCE [LARGE SCALE GENOMIC DNA]</scope>
    <source>
        <strain evidence="2">CGMCC 1.10759</strain>
    </source>
</reference>
<evidence type="ECO:0000313" key="2">
    <source>
        <dbReference type="Proteomes" id="UP001595904"/>
    </source>
</evidence>
<evidence type="ECO:0000313" key="1">
    <source>
        <dbReference type="EMBL" id="MFC4310867.1"/>
    </source>
</evidence>
<dbReference type="Proteomes" id="UP001595904">
    <property type="component" value="Unassembled WGS sequence"/>
</dbReference>
<gene>
    <name evidence="1" type="ORF">ACFPN2_17360</name>
</gene>
<comment type="caution">
    <text evidence="1">The sequence shown here is derived from an EMBL/GenBank/DDBJ whole genome shotgun (WGS) entry which is preliminary data.</text>
</comment>
<proteinExistence type="predicted"/>
<keyword evidence="2" id="KW-1185">Reference proteome</keyword>
<dbReference type="RefSeq" id="WP_380598725.1">
    <property type="nucleotide sequence ID" value="NZ_JBHSDU010000003.1"/>
</dbReference>
<organism evidence="1 2">
    <name type="scientific">Steroidobacter flavus</name>
    <dbReference type="NCBI Taxonomy" id="1842136"/>
    <lineage>
        <taxon>Bacteria</taxon>
        <taxon>Pseudomonadati</taxon>
        <taxon>Pseudomonadota</taxon>
        <taxon>Gammaproteobacteria</taxon>
        <taxon>Steroidobacterales</taxon>
        <taxon>Steroidobacteraceae</taxon>
        <taxon>Steroidobacter</taxon>
    </lineage>
</organism>
<dbReference type="EMBL" id="JBHSDU010000003">
    <property type="protein sequence ID" value="MFC4310867.1"/>
    <property type="molecule type" value="Genomic_DNA"/>
</dbReference>
<name>A0ABV8STR8_9GAMM</name>